<organism evidence="1">
    <name type="scientific">Salmonella enterica</name>
    <name type="common">Salmonella choleraesuis</name>
    <dbReference type="NCBI Taxonomy" id="28901"/>
    <lineage>
        <taxon>Bacteria</taxon>
        <taxon>Pseudomonadati</taxon>
        <taxon>Pseudomonadota</taxon>
        <taxon>Gammaproteobacteria</taxon>
        <taxon>Enterobacterales</taxon>
        <taxon>Enterobacteriaceae</taxon>
        <taxon>Salmonella</taxon>
    </lineage>
</organism>
<accession>A0A3K8Y5X4</accession>
<dbReference type="AlphaFoldDB" id="A0A3K8Y5X4"/>
<reference evidence="1" key="1">
    <citation type="submission" date="2018-11" db="EMBL/GenBank/DDBJ databases">
        <authorList>
            <consortium name="PulseNet: The National Subtyping Network for Foodborne Disease Surveillance"/>
            <person name="Tarr C.L."/>
            <person name="Trees E."/>
            <person name="Katz L.S."/>
            <person name="Carleton-Romer H.A."/>
            <person name="Stroika S."/>
            <person name="Kucerova Z."/>
            <person name="Roache K.F."/>
            <person name="Sabol A.L."/>
            <person name="Besser J."/>
            <person name="Gerner-Smidt P."/>
        </authorList>
    </citation>
    <scope>NUCLEOTIDE SEQUENCE [LARGE SCALE GENOMIC DNA]</scope>
    <source>
        <strain evidence="1">PNUSAS059688</strain>
    </source>
</reference>
<gene>
    <name evidence="1" type="ORF">EEM47_00520</name>
</gene>
<dbReference type="Proteomes" id="UP000885364">
    <property type="component" value="Unassembled WGS sequence"/>
</dbReference>
<dbReference type="EMBL" id="ROVY01000001">
    <property type="protein sequence ID" value="MHI20400.1"/>
    <property type="molecule type" value="Genomic_DNA"/>
</dbReference>
<evidence type="ECO:0000313" key="1">
    <source>
        <dbReference type="EMBL" id="MHI20400.1"/>
    </source>
</evidence>
<proteinExistence type="predicted"/>
<comment type="caution">
    <text evidence="1">The sequence shown here is derived from an EMBL/GenBank/DDBJ whole genome shotgun (WGS) entry which is preliminary data.</text>
</comment>
<name>A0A3K8Y5X4_SALER</name>
<protein>
    <submittedName>
        <fullName evidence="1">Uncharacterized protein</fullName>
    </submittedName>
</protein>
<sequence>MNKHQILVRLVERHSNFRHFALTSGFNPRTVTQAVDRWVGRQDMPRGRLTYKILRDLSRVIDAEIIPGILRGEQ</sequence>